<keyword evidence="9" id="KW-1185">Reference proteome</keyword>
<gene>
    <name evidence="8" type="ORF">MOO45_06045</name>
</gene>
<keyword evidence="3 6" id="KW-0812">Transmembrane</keyword>
<organism evidence="8 9">
    <name type="scientific">Bombilactobacillus folatiphilus</name>
    <dbReference type="NCBI Taxonomy" id="2923362"/>
    <lineage>
        <taxon>Bacteria</taxon>
        <taxon>Bacillati</taxon>
        <taxon>Bacillota</taxon>
        <taxon>Bacilli</taxon>
        <taxon>Lactobacillales</taxon>
        <taxon>Lactobacillaceae</taxon>
        <taxon>Bombilactobacillus</taxon>
    </lineage>
</organism>
<comment type="similarity">
    <text evidence="2">Belongs to the GtrA family.</text>
</comment>
<evidence type="ECO:0000256" key="4">
    <source>
        <dbReference type="ARBA" id="ARBA00022989"/>
    </source>
</evidence>
<evidence type="ECO:0000256" key="1">
    <source>
        <dbReference type="ARBA" id="ARBA00004141"/>
    </source>
</evidence>
<evidence type="ECO:0000256" key="5">
    <source>
        <dbReference type="ARBA" id="ARBA00023136"/>
    </source>
</evidence>
<dbReference type="EMBL" id="CP093366">
    <property type="protein sequence ID" value="UQS81761.1"/>
    <property type="molecule type" value="Genomic_DNA"/>
</dbReference>
<evidence type="ECO:0000256" key="3">
    <source>
        <dbReference type="ARBA" id="ARBA00022692"/>
    </source>
</evidence>
<keyword evidence="5 6" id="KW-0472">Membrane</keyword>
<name>A0ABY4P837_9LACO</name>
<proteinExistence type="inferred from homology"/>
<evidence type="ECO:0000259" key="7">
    <source>
        <dbReference type="Pfam" id="PF04138"/>
    </source>
</evidence>
<protein>
    <submittedName>
        <fullName evidence="8">GtrA family protein</fullName>
    </submittedName>
</protein>
<dbReference type="InterPro" id="IPR051401">
    <property type="entry name" value="GtrA_CellWall_Glycosyl"/>
</dbReference>
<feature type="transmembrane region" description="Helical" evidence="6">
    <location>
        <begin position="78"/>
        <end position="99"/>
    </location>
</feature>
<feature type="domain" description="GtrA/DPMS transmembrane" evidence="7">
    <location>
        <begin position="13"/>
        <end position="126"/>
    </location>
</feature>
<dbReference type="Proteomes" id="UP000831495">
    <property type="component" value="Chromosome"/>
</dbReference>
<feature type="transmembrane region" description="Helical" evidence="6">
    <location>
        <begin position="37"/>
        <end position="57"/>
    </location>
</feature>
<sequence length="148" mass="17506">MNIYKKHRDFIIYTIYGFLASVINVIMFNVLHNHWHINLLLANTGAWLIANVFSFIVNKKLVFHTNYQSWSTFFKESSLFLSQRLLSLILDNIIMWLGISFLHWNNLIIKMVDQIIVGLVNYLSTQAIFLQENSPMVQRIQQHVHKNK</sequence>
<dbReference type="PANTHER" id="PTHR38459:SF5">
    <property type="entry name" value="CELL WALL TEICHOIC ACID GLYCOSYLATION PROTEIN GTCA"/>
    <property type="match status" value="1"/>
</dbReference>
<evidence type="ECO:0000313" key="9">
    <source>
        <dbReference type="Proteomes" id="UP000831495"/>
    </source>
</evidence>
<feature type="transmembrane region" description="Helical" evidence="6">
    <location>
        <begin position="12"/>
        <end position="31"/>
    </location>
</feature>
<evidence type="ECO:0000256" key="6">
    <source>
        <dbReference type="SAM" id="Phobius"/>
    </source>
</evidence>
<evidence type="ECO:0000313" key="8">
    <source>
        <dbReference type="EMBL" id="UQS81761.1"/>
    </source>
</evidence>
<keyword evidence="4 6" id="KW-1133">Transmembrane helix</keyword>
<dbReference type="Pfam" id="PF04138">
    <property type="entry name" value="GtrA_DPMS_TM"/>
    <property type="match status" value="1"/>
</dbReference>
<accession>A0ABY4P837</accession>
<dbReference type="InterPro" id="IPR007267">
    <property type="entry name" value="GtrA_DPMS_TM"/>
</dbReference>
<comment type="subcellular location">
    <subcellularLocation>
        <location evidence="1">Membrane</location>
        <topology evidence="1">Multi-pass membrane protein</topology>
    </subcellularLocation>
</comment>
<evidence type="ECO:0000256" key="2">
    <source>
        <dbReference type="ARBA" id="ARBA00009399"/>
    </source>
</evidence>
<dbReference type="PANTHER" id="PTHR38459">
    <property type="entry name" value="PROPHAGE BACTOPRENOL-LINKED GLUCOSE TRANSLOCASE HOMOLOG"/>
    <property type="match status" value="1"/>
</dbReference>
<reference evidence="8" key="1">
    <citation type="journal article" date="2022" name="Int. J. Syst. Evol. Microbiol.">
        <title>Apilactobacillus apisilvae sp. nov., Nicolia spurrieriana gen. nov. sp. nov., Bombilactobacillus folatiphilus sp. nov. and Bombilactobacillus thymidiniphilus sp. nov., four new lactic acid bacterial isolates from stingless bees Tetragonula carbonaria and Austroplebeia australis.</title>
        <authorList>
            <person name="Oliphant S.A."/>
            <person name="Watson-Haigh N.S."/>
            <person name="Sumby K.M."/>
            <person name="Gardner J."/>
            <person name="Groom S."/>
            <person name="Jiranek V."/>
        </authorList>
    </citation>
    <scope>NUCLEOTIDE SEQUENCE</scope>
    <source>
        <strain evidence="8">SG4_D2</strain>
    </source>
</reference>
<dbReference type="RefSeq" id="WP_249514029.1">
    <property type="nucleotide sequence ID" value="NZ_CP093366.1"/>
</dbReference>